<sequence length="814" mass="84691">MWPRPFWSSSVPLNQLCPFKCGHAPLCSSTLTTPYLAVATPLLAIGAPSAPPFSVAPPMTAVPAPGPQSVPRVSPMALGLSLRGPQGPQSVPKVPKVPPMALGLSPRCHQWPWACPQGPQNVPEVPPMALGLSPRSPKCHQCPGPVPKVPKMSPRCHQWPWACPQSVPSASPRPVPPSPSVPRCPPPLTALSPAPGPRPPSPRATKVSPVASLRRWLRAELRLDLEAGGHRLRCLLCSCPLPSLHLGDIRRHALAAHPDTLRGRGGHGRDSAGEQRQGTLGTKRVWDMGGTLGWVAAGDNGDTGGGAGGFGDTGRGRGHRCWGHCGTSQPGDREVTGGDRSPASPRCRRGGGGGGGGRGRRGGGGHRSPPRLSPPGWGQQGTAHGGSGDTSDPPPPQCPHHTCTHPVSPPRCHQHPPGVTLFMCMCPPHFLQPPHLVHDPPINTPETPRAMGTFGDTGRVPGTFWGGSQGHSGGLTITEGPSLVAVFYCGRSSAGGFGGGRGGCSLGGLWEGLSAPSPIYSTWGAPTGGVVWGSPPSGGDFGTSLEWGGTPKFPLPHPGVYSGFFLTRPGSFAWILQREGGRDDLGRPQEYGEGGGVPDFWGGVPGILGAPPEHLLGHEAHVVIYLHLEGGKWGFQGCPPISGGIPFDFGGIPVILGVLLSLGSPRISRQDVGWDKTGGGGYLGGTPPSVLILGVTTPKFKPLGGHGLTEDEEGDAVENGSHVGHQPHGEVLGGPGGGFGGGRGRRRRKAPNLQGIHQILHQEEADEQLQAPVEVLGHHGHVRLEGLGGHGHVQVQVREPQNPHPEPQNPRLRP</sequence>
<reference evidence="3 4" key="1">
    <citation type="journal article" date="2018" name="Proc. R. Soc. B">
        <title>A non-coding region near Follistatin controls head colour polymorphism in the Gouldian finch.</title>
        <authorList>
            <person name="Toomey M.B."/>
            <person name="Marques C.I."/>
            <person name="Andrade P."/>
            <person name="Araujo P.M."/>
            <person name="Sabatino S."/>
            <person name="Gazda M.A."/>
            <person name="Afonso S."/>
            <person name="Lopes R.J."/>
            <person name="Corbo J.C."/>
            <person name="Carneiro M."/>
        </authorList>
    </citation>
    <scope>NUCLEOTIDE SEQUENCE [LARGE SCALE GENOMIC DNA]</scope>
    <source>
        <strain evidence="3">Red01</strain>
        <tissue evidence="3">Muscle</tissue>
    </source>
</reference>
<name>A0A3L8Q6B2_CHLGU</name>
<organism evidence="3 4">
    <name type="scientific">Chloebia gouldiae</name>
    <name type="common">Gouldian finch</name>
    <name type="synonym">Erythrura gouldiae</name>
    <dbReference type="NCBI Taxonomy" id="44316"/>
    <lineage>
        <taxon>Eukaryota</taxon>
        <taxon>Metazoa</taxon>
        <taxon>Chordata</taxon>
        <taxon>Craniata</taxon>
        <taxon>Vertebrata</taxon>
        <taxon>Euteleostomi</taxon>
        <taxon>Archelosauria</taxon>
        <taxon>Archosauria</taxon>
        <taxon>Dinosauria</taxon>
        <taxon>Saurischia</taxon>
        <taxon>Theropoda</taxon>
        <taxon>Coelurosauria</taxon>
        <taxon>Aves</taxon>
        <taxon>Neognathae</taxon>
        <taxon>Neoaves</taxon>
        <taxon>Telluraves</taxon>
        <taxon>Australaves</taxon>
        <taxon>Passeriformes</taxon>
        <taxon>Passeroidea</taxon>
        <taxon>Passeridae</taxon>
        <taxon>Chloebia</taxon>
    </lineage>
</organism>
<comment type="caution">
    <text evidence="3">The sequence shown here is derived from an EMBL/GenBank/DDBJ whole genome shotgun (WGS) entry which is preliminary data.</text>
</comment>
<dbReference type="AlphaFoldDB" id="A0A3L8Q6B2"/>
<evidence type="ECO:0000313" key="4">
    <source>
        <dbReference type="Proteomes" id="UP000276834"/>
    </source>
</evidence>
<feature type="domain" description="SPIN-DOC-like zinc-finger" evidence="2">
    <location>
        <begin position="215"/>
        <end position="261"/>
    </location>
</feature>
<keyword evidence="4" id="KW-1185">Reference proteome</keyword>
<accession>A0A3L8Q6B2</accession>
<dbReference type="Proteomes" id="UP000276834">
    <property type="component" value="Unassembled WGS sequence"/>
</dbReference>
<feature type="region of interest" description="Disordered" evidence="1">
    <location>
        <begin position="167"/>
        <end position="207"/>
    </location>
</feature>
<feature type="compositionally biased region" description="Gly residues" evidence="1">
    <location>
        <begin position="731"/>
        <end position="742"/>
    </location>
</feature>
<feature type="compositionally biased region" description="Pro residues" evidence="1">
    <location>
        <begin position="171"/>
        <end position="202"/>
    </location>
</feature>
<feature type="region of interest" description="Disordered" evidence="1">
    <location>
        <begin position="259"/>
        <end position="283"/>
    </location>
</feature>
<protein>
    <recommendedName>
        <fullName evidence="2">SPIN-DOC-like zinc-finger domain-containing protein</fullName>
    </recommendedName>
</protein>
<feature type="region of interest" description="Disordered" evidence="1">
    <location>
        <begin position="324"/>
        <end position="410"/>
    </location>
</feature>
<evidence type="ECO:0000256" key="1">
    <source>
        <dbReference type="SAM" id="MobiDB-lite"/>
    </source>
</evidence>
<evidence type="ECO:0000313" key="3">
    <source>
        <dbReference type="EMBL" id="RLV62867.1"/>
    </source>
</evidence>
<dbReference type="OrthoDB" id="9219139at2759"/>
<dbReference type="EMBL" id="QUSF01004969">
    <property type="protein sequence ID" value="RLV62867.1"/>
    <property type="molecule type" value="Genomic_DNA"/>
</dbReference>
<gene>
    <name evidence="3" type="ORF">DV515_00018863</name>
</gene>
<feature type="region of interest" description="Disordered" evidence="1">
    <location>
        <begin position="724"/>
        <end position="748"/>
    </location>
</feature>
<dbReference type="InterPro" id="IPR040647">
    <property type="entry name" value="SPIN-DOC_Znf-C2H2"/>
</dbReference>
<proteinExistence type="predicted"/>
<feature type="compositionally biased region" description="Basic and acidic residues" evidence="1">
    <location>
        <begin position="259"/>
        <end position="273"/>
    </location>
</feature>
<dbReference type="Pfam" id="PF18658">
    <property type="entry name" value="zf-C2H2_12"/>
    <property type="match status" value="1"/>
</dbReference>
<evidence type="ECO:0000259" key="2">
    <source>
        <dbReference type="Pfam" id="PF18658"/>
    </source>
</evidence>